<dbReference type="Pfam" id="PF13304">
    <property type="entry name" value="AAA_21"/>
    <property type="match status" value="1"/>
</dbReference>
<keyword evidence="3" id="KW-1185">Reference proteome</keyword>
<organism evidence="2 3">
    <name type="scientific">Acinetobacter calcoaceticus</name>
    <dbReference type="NCBI Taxonomy" id="471"/>
    <lineage>
        <taxon>Bacteria</taxon>
        <taxon>Pseudomonadati</taxon>
        <taxon>Pseudomonadota</taxon>
        <taxon>Gammaproteobacteria</taxon>
        <taxon>Moraxellales</taxon>
        <taxon>Moraxellaceae</taxon>
        <taxon>Acinetobacter</taxon>
        <taxon>Acinetobacter calcoaceticus/baumannii complex</taxon>
    </lineage>
</organism>
<accession>A0A4R1Y0E8</accession>
<dbReference type="InterPro" id="IPR051396">
    <property type="entry name" value="Bact_Antivir_Def_Nuclease"/>
</dbReference>
<evidence type="ECO:0000313" key="3">
    <source>
        <dbReference type="Proteomes" id="UP000294963"/>
    </source>
</evidence>
<dbReference type="Proteomes" id="UP000294963">
    <property type="component" value="Unassembled WGS sequence"/>
</dbReference>
<proteinExistence type="predicted"/>
<evidence type="ECO:0000259" key="1">
    <source>
        <dbReference type="Pfam" id="PF13304"/>
    </source>
</evidence>
<dbReference type="Gene3D" id="3.40.50.300">
    <property type="entry name" value="P-loop containing nucleotide triphosphate hydrolases"/>
    <property type="match status" value="1"/>
</dbReference>
<sequence>MRFEVIRSDEWFKDSGKNIAYLKVDNWNDYSFRTQFAVKLFDQDGVSHDLGDVKIGYKGQTEGIENASHLKMKRNFSNLSDSFFSLSSDIEYYKKLSKVPLSTRSAYLTGINDLVKHPELITKIENEKVFSTSLLRDVYLTAIRGKLKNVLDGNNESTPFEFSFIRNETENMGALSLDFDVQIDTKPSTNIHAIIGRNGVGKTTVLNNIISAIRNTEDNQEYRIEPYDYRYPSMNKDYFSSLISISFSAFDPFTPPKEQPDPSKGTCYFYLGLKKADNDEKLLGFKELRLECIRSLMNCFTQKDKAERWLKAIQKLSSDINFAAMQLSDLHKVYGKLSTQYLQDKTDTISYKERRHKMLEEYQIYVLKTLERMSSGHSIVFMTITRLVEKVDERSLVLLDEPESHLHPPLLSAFVRALSDLLINRNAIAIIATHSPVVLQEIPKSCVWKLFRSGKSITADRPKIETFGESVSDLTTEIFGLEVIHSGFHNILQEAVNSGKDYKSIIRDFNNQIGFEGRALLQIMIADRGE</sequence>
<dbReference type="InterPro" id="IPR027417">
    <property type="entry name" value="P-loop_NTPase"/>
</dbReference>
<name>A0A4R1Y0E8_ACICA</name>
<dbReference type="OrthoDB" id="9815944at2"/>
<dbReference type="InterPro" id="IPR003959">
    <property type="entry name" value="ATPase_AAA_core"/>
</dbReference>
<dbReference type="AlphaFoldDB" id="A0A4R1Y0E8"/>
<evidence type="ECO:0000313" key="2">
    <source>
        <dbReference type="EMBL" id="TCM68450.1"/>
    </source>
</evidence>
<dbReference type="GO" id="GO:0005524">
    <property type="term" value="F:ATP binding"/>
    <property type="evidence" value="ECO:0007669"/>
    <property type="project" value="InterPro"/>
</dbReference>
<dbReference type="PANTHER" id="PTHR43581">
    <property type="entry name" value="ATP/GTP PHOSPHATASE"/>
    <property type="match status" value="1"/>
</dbReference>
<dbReference type="PANTHER" id="PTHR43581:SF2">
    <property type="entry name" value="EXCINUCLEASE ATPASE SUBUNIT"/>
    <property type="match status" value="1"/>
</dbReference>
<dbReference type="EMBL" id="SLVJ01000005">
    <property type="protein sequence ID" value="TCM68450.1"/>
    <property type="molecule type" value="Genomic_DNA"/>
</dbReference>
<feature type="domain" description="ATPase AAA-type core" evidence="1">
    <location>
        <begin position="344"/>
        <end position="439"/>
    </location>
</feature>
<gene>
    <name evidence="2" type="ORF">EC844_105154</name>
</gene>
<dbReference type="GO" id="GO:0016887">
    <property type="term" value="F:ATP hydrolysis activity"/>
    <property type="evidence" value="ECO:0007669"/>
    <property type="project" value="InterPro"/>
</dbReference>
<comment type="caution">
    <text evidence="2">The sequence shown here is derived from an EMBL/GenBank/DDBJ whole genome shotgun (WGS) entry which is preliminary data.</text>
</comment>
<protein>
    <submittedName>
        <fullName evidence="2">ABC transporter family protein</fullName>
    </submittedName>
</protein>
<dbReference type="SUPFAM" id="SSF52540">
    <property type="entry name" value="P-loop containing nucleoside triphosphate hydrolases"/>
    <property type="match status" value="1"/>
</dbReference>
<reference evidence="2 3" key="1">
    <citation type="submission" date="2019-03" db="EMBL/GenBank/DDBJ databases">
        <title>Genomic analyses of the natural microbiome of Caenorhabditis elegans.</title>
        <authorList>
            <person name="Samuel B."/>
        </authorList>
    </citation>
    <scope>NUCLEOTIDE SEQUENCE [LARGE SCALE GENOMIC DNA]</scope>
    <source>
        <strain evidence="2 3">JUb89</strain>
    </source>
</reference>